<dbReference type="FunFam" id="2.40.50.100:FF:000003">
    <property type="entry name" value="Acetyl-CoA carboxylase biotin carboxyl carrier protein"/>
    <property type="match status" value="1"/>
</dbReference>
<dbReference type="CDD" id="cd06850">
    <property type="entry name" value="biotinyl_domain"/>
    <property type="match status" value="1"/>
</dbReference>
<dbReference type="InterPro" id="IPR001882">
    <property type="entry name" value="Biotin_BS"/>
</dbReference>
<evidence type="ECO:0000256" key="1">
    <source>
        <dbReference type="ARBA" id="ARBA00023267"/>
    </source>
</evidence>
<dbReference type="Gene3D" id="2.40.50.100">
    <property type="match status" value="1"/>
</dbReference>
<evidence type="ECO:0000313" key="4">
    <source>
        <dbReference type="EMBL" id="MBO8472142.1"/>
    </source>
</evidence>
<evidence type="ECO:0000259" key="3">
    <source>
        <dbReference type="PROSITE" id="PS50968"/>
    </source>
</evidence>
<dbReference type="PANTHER" id="PTHR45266">
    <property type="entry name" value="OXALOACETATE DECARBOXYLASE ALPHA CHAIN"/>
    <property type="match status" value="1"/>
</dbReference>
<proteinExistence type="predicted"/>
<dbReference type="PROSITE" id="PS50968">
    <property type="entry name" value="BIOTINYL_LIPOYL"/>
    <property type="match status" value="1"/>
</dbReference>
<feature type="region of interest" description="Disordered" evidence="2">
    <location>
        <begin position="43"/>
        <end position="79"/>
    </location>
</feature>
<dbReference type="InterPro" id="IPR000089">
    <property type="entry name" value="Biotin_lipoyl"/>
</dbReference>
<dbReference type="InterPro" id="IPR050709">
    <property type="entry name" value="Biotin_Carboxyl_Carrier/Decarb"/>
</dbReference>
<feature type="domain" description="Lipoyl-binding" evidence="3">
    <location>
        <begin position="65"/>
        <end position="144"/>
    </location>
</feature>
<sequence length="144" mass="14421">MKEYKFKINGTDYNVVINSVEGTTANVTVNGSAYSVEMEKEAAPAPAAQAAPAPAPAPAPAAPQAAPAPAPSGKGENITSPLPGVILDVNVKVGDTVKIGQQVAMLEAMKMENAIESTCAGTVTAVCVSKGDSVLEGATIVVIG</sequence>
<dbReference type="PROSITE" id="PS00188">
    <property type="entry name" value="BIOTIN"/>
    <property type="match status" value="1"/>
</dbReference>
<protein>
    <submittedName>
        <fullName evidence="4">Biotin/lipoyl-binding protein</fullName>
    </submittedName>
</protein>
<evidence type="ECO:0000313" key="5">
    <source>
        <dbReference type="Proteomes" id="UP000823604"/>
    </source>
</evidence>
<name>A0A9D9NFV1_9BACT</name>
<dbReference type="EMBL" id="JADIMA010000008">
    <property type="protein sequence ID" value="MBO8472142.1"/>
    <property type="molecule type" value="Genomic_DNA"/>
</dbReference>
<reference evidence="4" key="2">
    <citation type="journal article" date="2021" name="PeerJ">
        <title>Extensive microbial diversity within the chicken gut microbiome revealed by metagenomics and culture.</title>
        <authorList>
            <person name="Gilroy R."/>
            <person name="Ravi A."/>
            <person name="Getino M."/>
            <person name="Pursley I."/>
            <person name="Horton D.L."/>
            <person name="Alikhan N.F."/>
            <person name="Baker D."/>
            <person name="Gharbi K."/>
            <person name="Hall N."/>
            <person name="Watson M."/>
            <person name="Adriaenssens E.M."/>
            <person name="Foster-Nyarko E."/>
            <person name="Jarju S."/>
            <person name="Secka A."/>
            <person name="Antonio M."/>
            <person name="Oren A."/>
            <person name="Chaudhuri R.R."/>
            <person name="La Ragione R."/>
            <person name="Hildebrand F."/>
            <person name="Pallen M.J."/>
        </authorList>
    </citation>
    <scope>NUCLEOTIDE SEQUENCE</scope>
    <source>
        <strain evidence="4">B1-8020</strain>
    </source>
</reference>
<dbReference type="PANTHER" id="PTHR45266:SF3">
    <property type="entry name" value="OXALOACETATE DECARBOXYLASE ALPHA CHAIN"/>
    <property type="match status" value="1"/>
</dbReference>
<dbReference type="Pfam" id="PF00364">
    <property type="entry name" value="Biotin_lipoyl"/>
    <property type="match status" value="1"/>
</dbReference>
<gene>
    <name evidence="4" type="ORF">IAB81_00730</name>
</gene>
<dbReference type="AlphaFoldDB" id="A0A9D9NFV1"/>
<evidence type="ECO:0000256" key="2">
    <source>
        <dbReference type="SAM" id="MobiDB-lite"/>
    </source>
</evidence>
<dbReference type="Proteomes" id="UP000823604">
    <property type="component" value="Unassembled WGS sequence"/>
</dbReference>
<feature type="compositionally biased region" description="Pro residues" evidence="2">
    <location>
        <begin position="53"/>
        <end position="70"/>
    </location>
</feature>
<comment type="caution">
    <text evidence="4">The sequence shown here is derived from an EMBL/GenBank/DDBJ whole genome shotgun (WGS) entry which is preliminary data.</text>
</comment>
<accession>A0A9D9NFV1</accession>
<dbReference type="SUPFAM" id="SSF51230">
    <property type="entry name" value="Single hybrid motif"/>
    <property type="match status" value="1"/>
</dbReference>
<dbReference type="InterPro" id="IPR011053">
    <property type="entry name" value="Single_hybrid_motif"/>
</dbReference>
<feature type="compositionally biased region" description="Low complexity" evidence="2">
    <location>
        <begin position="43"/>
        <end position="52"/>
    </location>
</feature>
<reference evidence="4" key="1">
    <citation type="submission" date="2020-10" db="EMBL/GenBank/DDBJ databases">
        <authorList>
            <person name="Gilroy R."/>
        </authorList>
    </citation>
    <scope>NUCLEOTIDE SEQUENCE</scope>
    <source>
        <strain evidence="4">B1-8020</strain>
    </source>
</reference>
<organism evidence="4 5">
    <name type="scientific">Candidatus Merdivivens pullicola</name>
    <dbReference type="NCBI Taxonomy" id="2840872"/>
    <lineage>
        <taxon>Bacteria</taxon>
        <taxon>Pseudomonadati</taxon>
        <taxon>Bacteroidota</taxon>
        <taxon>Bacteroidia</taxon>
        <taxon>Bacteroidales</taxon>
        <taxon>Muribaculaceae</taxon>
        <taxon>Muribaculaceae incertae sedis</taxon>
        <taxon>Candidatus Merdivivens</taxon>
    </lineage>
</organism>
<keyword evidence="1" id="KW-0092">Biotin</keyword>